<dbReference type="Pfam" id="PF01527">
    <property type="entry name" value="HTH_Tnp_1"/>
    <property type="match status" value="1"/>
</dbReference>
<dbReference type="GO" id="GO:0004803">
    <property type="term" value="F:transposase activity"/>
    <property type="evidence" value="ECO:0007669"/>
    <property type="project" value="InterPro"/>
</dbReference>
<comment type="caution">
    <text evidence="2">The sequence shown here is derived from an EMBL/GenBank/DDBJ whole genome shotgun (WGS) entry which is preliminary data.</text>
</comment>
<evidence type="ECO:0000259" key="1">
    <source>
        <dbReference type="Pfam" id="PF13276"/>
    </source>
</evidence>
<dbReference type="SUPFAM" id="SSF46689">
    <property type="entry name" value="Homeodomain-like"/>
    <property type="match status" value="1"/>
</dbReference>
<dbReference type="GO" id="GO:0003677">
    <property type="term" value="F:DNA binding"/>
    <property type="evidence" value="ECO:0007669"/>
    <property type="project" value="InterPro"/>
</dbReference>
<keyword evidence="3" id="KW-1185">Reference proteome</keyword>
<sequence>MKMKRIHYDRDFKLKAIQLSYENGSVTQTARDLQISVKSLSLWRNILKKNGGTSFPGKGNSISSPEEKKIKILEKKIKNINLRIEIIRNAREFIICGKPFIFHFIAENEKNYFKELMCKTLGTNTVTYRAWKKGFLTEKQKRKINLKDEINSIFVASRKTYGCLRIAVELEKCGYLVSSTTVLRYMRELGIFVSTKKNNPLRKCL</sequence>
<dbReference type="InterPro" id="IPR009057">
    <property type="entry name" value="Homeodomain-like_sf"/>
</dbReference>
<reference evidence="2 3" key="1">
    <citation type="submission" date="2016-11" db="EMBL/GenBank/DDBJ databases">
        <title>Whole genomes of Flavobacteriaceae.</title>
        <authorList>
            <person name="Stine C."/>
            <person name="Li C."/>
            <person name="Tadesse D."/>
        </authorList>
    </citation>
    <scope>NUCLEOTIDE SEQUENCE [LARGE SCALE GENOMIC DNA]</scope>
    <source>
        <strain evidence="2 3">CCUG 59446</strain>
    </source>
</reference>
<dbReference type="Proteomes" id="UP000198336">
    <property type="component" value="Unassembled WGS sequence"/>
</dbReference>
<dbReference type="AlphaFoldDB" id="A0A226HVB6"/>
<dbReference type="InterPro" id="IPR025948">
    <property type="entry name" value="HTH-like_dom"/>
</dbReference>
<evidence type="ECO:0000313" key="2">
    <source>
        <dbReference type="EMBL" id="OXA98074.1"/>
    </source>
</evidence>
<accession>A0A226HVB6</accession>
<feature type="domain" description="HTH-like" evidence="1">
    <location>
        <begin position="146"/>
        <end position="197"/>
    </location>
</feature>
<dbReference type="InterPro" id="IPR002514">
    <property type="entry name" value="Transposase_8"/>
</dbReference>
<dbReference type="EMBL" id="MUHA01000024">
    <property type="protein sequence ID" value="OXA98074.1"/>
    <property type="molecule type" value="Genomic_DNA"/>
</dbReference>
<organism evidence="2 3">
    <name type="scientific">Flavobacterium oncorhynchi</name>
    <dbReference type="NCBI Taxonomy" id="728056"/>
    <lineage>
        <taxon>Bacteria</taxon>
        <taxon>Pseudomonadati</taxon>
        <taxon>Bacteroidota</taxon>
        <taxon>Flavobacteriia</taxon>
        <taxon>Flavobacteriales</taxon>
        <taxon>Flavobacteriaceae</taxon>
        <taxon>Flavobacterium</taxon>
    </lineage>
</organism>
<evidence type="ECO:0000313" key="3">
    <source>
        <dbReference type="Proteomes" id="UP000198336"/>
    </source>
</evidence>
<proteinExistence type="predicted"/>
<gene>
    <name evidence="2" type="ORF">B0A75_15520</name>
</gene>
<dbReference type="Pfam" id="PF13276">
    <property type="entry name" value="HTH_21"/>
    <property type="match status" value="1"/>
</dbReference>
<dbReference type="GO" id="GO:0006313">
    <property type="term" value="P:DNA transposition"/>
    <property type="evidence" value="ECO:0007669"/>
    <property type="project" value="InterPro"/>
</dbReference>
<protein>
    <recommendedName>
        <fullName evidence="1">HTH-like domain-containing protein</fullName>
    </recommendedName>
</protein>
<name>A0A226HVB6_9FLAO</name>